<comment type="caution">
    <text evidence="3">The sequence shown here is derived from an EMBL/GenBank/DDBJ whole genome shotgun (WGS) entry which is preliminary data.</text>
</comment>
<dbReference type="GO" id="GO:0071035">
    <property type="term" value="P:nuclear polyadenylation-dependent rRNA catabolic process"/>
    <property type="evidence" value="ECO:0007669"/>
    <property type="project" value="TreeGrafter"/>
</dbReference>
<dbReference type="GO" id="GO:0000176">
    <property type="term" value="C:nuclear exosome (RNase complex)"/>
    <property type="evidence" value="ECO:0007669"/>
    <property type="project" value="TreeGrafter"/>
</dbReference>
<dbReference type="InterPro" id="IPR036612">
    <property type="entry name" value="KH_dom_type_1_sf"/>
</dbReference>
<name>A0A2C6L336_9APIC</name>
<dbReference type="OrthoDB" id="1650at2759"/>
<dbReference type="CDD" id="cd22525">
    <property type="entry name" value="KH-I_Rrp4_eukar"/>
    <property type="match status" value="1"/>
</dbReference>
<evidence type="ECO:0000313" key="3">
    <source>
        <dbReference type="EMBL" id="PHJ22113.1"/>
    </source>
</evidence>
<dbReference type="GO" id="GO:0071051">
    <property type="term" value="P:poly(A)-dependent snoRNA 3'-end processing"/>
    <property type="evidence" value="ECO:0007669"/>
    <property type="project" value="TreeGrafter"/>
</dbReference>
<reference evidence="3 4" key="1">
    <citation type="journal article" date="2017" name="Int. J. Parasitol.">
        <title>The genome of the protozoan parasite Cystoisospora suis and a reverse vaccinology approach to identify vaccine candidates.</title>
        <authorList>
            <person name="Palmieri N."/>
            <person name="Shrestha A."/>
            <person name="Ruttkowski B."/>
            <person name="Beck T."/>
            <person name="Vogl C."/>
            <person name="Tomley F."/>
            <person name="Blake D.P."/>
            <person name="Joachim A."/>
        </authorList>
    </citation>
    <scope>NUCLEOTIDE SEQUENCE [LARGE SCALE GENOMIC DNA]</scope>
    <source>
        <strain evidence="3 4">Wien I</strain>
    </source>
</reference>
<evidence type="ECO:0000313" key="4">
    <source>
        <dbReference type="Proteomes" id="UP000221165"/>
    </source>
</evidence>
<dbReference type="PANTHER" id="PTHR21321:SF4">
    <property type="entry name" value="EXOSOME COMPLEX COMPONENT RRP4"/>
    <property type="match status" value="1"/>
</dbReference>
<dbReference type="EMBL" id="MIGC01001812">
    <property type="protein sequence ID" value="PHJ22113.1"/>
    <property type="molecule type" value="Genomic_DNA"/>
</dbReference>
<dbReference type="GO" id="GO:0034475">
    <property type="term" value="P:U4 snRNA 3'-end processing"/>
    <property type="evidence" value="ECO:0007669"/>
    <property type="project" value="TreeGrafter"/>
</dbReference>
<keyword evidence="4" id="KW-1185">Reference proteome</keyword>
<dbReference type="AlphaFoldDB" id="A0A2C6L336"/>
<dbReference type="GO" id="GO:0000177">
    <property type="term" value="C:cytoplasmic exosome (RNase complex)"/>
    <property type="evidence" value="ECO:0007669"/>
    <property type="project" value="TreeGrafter"/>
</dbReference>
<dbReference type="GO" id="GO:0003723">
    <property type="term" value="F:RNA binding"/>
    <property type="evidence" value="ECO:0007669"/>
    <property type="project" value="InterPro"/>
</dbReference>
<dbReference type="VEuPathDB" id="ToxoDB:CSUI_004032"/>
<dbReference type="GO" id="GO:0071038">
    <property type="term" value="P:TRAMP-dependent tRNA surveillance pathway"/>
    <property type="evidence" value="ECO:0007669"/>
    <property type="project" value="TreeGrafter"/>
</dbReference>
<evidence type="ECO:0000256" key="1">
    <source>
        <dbReference type="ARBA" id="ARBA00004123"/>
    </source>
</evidence>
<dbReference type="InterPro" id="IPR026699">
    <property type="entry name" value="Exosome_RNA_bind1/RRP40/RRP4"/>
</dbReference>
<dbReference type="RefSeq" id="XP_067923790.1">
    <property type="nucleotide sequence ID" value="XM_068064227.1"/>
</dbReference>
<organism evidence="3 4">
    <name type="scientific">Cystoisospora suis</name>
    <dbReference type="NCBI Taxonomy" id="483139"/>
    <lineage>
        <taxon>Eukaryota</taxon>
        <taxon>Sar</taxon>
        <taxon>Alveolata</taxon>
        <taxon>Apicomplexa</taxon>
        <taxon>Conoidasida</taxon>
        <taxon>Coccidia</taxon>
        <taxon>Eucoccidiorida</taxon>
        <taxon>Eimeriorina</taxon>
        <taxon>Sarcocystidae</taxon>
        <taxon>Cystoisospora</taxon>
    </lineage>
</organism>
<sequence length="143" mass="16081">MLHTRSARYGRLLNGTFVAVAPQQIKRQSHHIVQLSCGVQVVLGLNGYIWISLPMKTSAKDTLNYAHVQTTHEKVSVEKRREICRVRNIILCLAKCNFDISVSSIERMYGISVAQGWEPKELLDPGVLGELMDLFLAGRMEDA</sequence>
<feature type="domain" description="K Homology" evidence="2">
    <location>
        <begin position="15"/>
        <end position="55"/>
    </location>
</feature>
<accession>A0A2C6L336</accession>
<dbReference type="SUPFAM" id="SSF54791">
    <property type="entry name" value="Eukaryotic type KH-domain (KH-domain type I)"/>
    <property type="match status" value="1"/>
</dbReference>
<dbReference type="GO" id="GO:0000467">
    <property type="term" value="P:exonucleolytic trimming to generate mature 3'-end of 5.8S rRNA from tricistronic rRNA transcript (SSU-rRNA, 5.8S rRNA, LSU-rRNA)"/>
    <property type="evidence" value="ECO:0007669"/>
    <property type="project" value="TreeGrafter"/>
</dbReference>
<dbReference type="Proteomes" id="UP000221165">
    <property type="component" value="Unassembled WGS sequence"/>
</dbReference>
<dbReference type="Pfam" id="PF15985">
    <property type="entry name" value="KH_6"/>
    <property type="match status" value="1"/>
</dbReference>
<dbReference type="GeneID" id="94427438"/>
<dbReference type="PANTHER" id="PTHR21321">
    <property type="entry name" value="PNAS-3 RELATED"/>
    <property type="match status" value="1"/>
</dbReference>
<dbReference type="InterPro" id="IPR004088">
    <property type="entry name" value="KH_dom_type_1"/>
</dbReference>
<proteinExistence type="predicted"/>
<gene>
    <name evidence="3" type="ORF">CSUI_004032</name>
</gene>
<protein>
    <submittedName>
        <fullName evidence="3">Exosome component 2</fullName>
    </submittedName>
</protein>
<evidence type="ECO:0000259" key="2">
    <source>
        <dbReference type="Pfam" id="PF15985"/>
    </source>
</evidence>
<dbReference type="GO" id="GO:0071034">
    <property type="term" value="P:CUT catabolic process"/>
    <property type="evidence" value="ECO:0007669"/>
    <property type="project" value="TreeGrafter"/>
</dbReference>
<comment type="subcellular location">
    <subcellularLocation>
        <location evidence="1">Nucleus</location>
    </subcellularLocation>
</comment>